<dbReference type="RefSeq" id="WP_346052660.1">
    <property type="nucleotide sequence ID" value="NZ_JAYGII010000032.1"/>
</dbReference>
<reference evidence="5 6" key="1">
    <citation type="submission" date="2023-12" db="EMBL/GenBank/DDBJ databases">
        <title>Whole-genome sequencing of halo(alkali)philic microorganisms from hypersaline lakes.</title>
        <authorList>
            <person name="Sorokin D.Y."/>
            <person name="Merkel A.Y."/>
            <person name="Messina E."/>
            <person name="Yakimov M."/>
        </authorList>
    </citation>
    <scope>NUCLEOTIDE SEQUENCE [LARGE SCALE GENOMIC DNA]</scope>
    <source>
        <strain evidence="5 6">AB-CW1</strain>
    </source>
</reference>
<evidence type="ECO:0000259" key="4">
    <source>
        <dbReference type="PROSITE" id="PS50887"/>
    </source>
</evidence>
<feature type="transmembrane region" description="Helical" evidence="2">
    <location>
        <begin position="342"/>
        <end position="361"/>
    </location>
</feature>
<gene>
    <name evidence="5" type="ORF">VCB98_11440</name>
</gene>
<dbReference type="Gene3D" id="2.60.40.2380">
    <property type="match status" value="1"/>
</dbReference>
<dbReference type="EMBL" id="JAYGII010000032">
    <property type="protein sequence ID" value="MEA5446433.1"/>
    <property type="molecule type" value="Genomic_DNA"/>
</dbReference>
<dbReference type="AlphaFoldDB" id="A0AAP6JG58"/>
<keyword evidence="2" id="KW-1133">Transmembrane helix</keyword>
<dbReference type="PROSITE" id="PS50887">
    <property type="entry name" value="GGDEF"/>
    <property type="match status" value="1"/>
</dbReference>
<proteinExistence type="predicted"/>
<feature type="region of interest" description="Disordered" evidence="1">
    <location>
        <begin position="722"/>
        <end position="748"/>
    </location>
</feature>
<evidence type="ECO:0000313" key="6">
    <source>
        <dbReference type="Proteomes" id="UP001302316"/>
    </source>
</evidence>
<dbReference type="InterPro" id="IPR050706">
    <property type="entry name" value="Cyclic-di-GMP_PDE-like"/>
</dbReference>
<evidence type="ECO:0000313" key="5">
    <source>
        <dbReference type="EMBL" id="MEA5446433.1"/>
    </source>
</evidence>
<dbReference type="Pfam" id="PF07696">
    <property type="entry name" value="7TMR-DISMED2"/>
    <property type="match status" value="1"/>
</dbReference>
<feature type="transmembrane region" description="Helical" evidence="2">
    <location>
        <begin position="310"/>
        <end position="330"/>
    </location>
</feature>
<dbReference type="InterPro" id="IPR000160">
    <property type="entry name" value="GGDEF_dom"/>
</dbReference>
<dbReference type="Proteomes" id="UP001302316">
    <property type="component" value="Unassembled WGS sequence"/>
</dbReference>
<evidence type="ECO:0000256" key="2">
    <source>
        <dbReference type="SAM" id="Phobius"/>
    </source>
</evidence>
<name>A0AAP6JG58_9GAMM</name>
<dbReference type="Pfam" id="PF00990">
    <property type="entry name" value="GGDEF"/>
    <property type="match status" value="1"/>
</dbReference>
<dbReference type="PANTHER" id="PTHR33121:SF70">
    <property type="entry name" value="SIGNALING PROTEIN YKOW"/>
    <property type="match status" value="1"/>
</dbReference>
<keyword evidence="2" id="KW-0472">Membrane</keyword>
<feature type="chain" id="PRO_5042845517" evidence="3">
    <location>
        <begin position="22"/>
        <end position="748"/>
    </location>
</feature>
<protein>
    <submittedName>
        <fullName evidence="5">7TM diverse intracellular signaling domain-containing protein</fullName>
    </submittedName>
</protein>
<keyword evidence="3" id="KW-0732">Signal</keyword>
<organism evidence="5 6">
    <name type="scientific">Natronospira elongata</name>
    <dbReference type="NCBI Taxonomy" id="3110268"/>
    <lineage>
        <taxon>Bacteria</taxon>
        <taxon>Pseudomonadati</taxon>
        <taxon>Pseudomonadota</taxon>
        <taxon>Gammaproteobacteria</taxon>
        <taxon>Natronospirales</taxon>
        <taxon>Natronospiraceae</taxon>
        <taxon>Natronospira</taxon>
    </lineage>
</organism>
<dbReference type="SMART" id="SM00267">
    <property type="entry name" value="GGDEF"/>
    <property type="match status" value="1"/>
</dbReference>
<dbReference type="Pfam" id="PF07695">
    <property type="entry name" value="7TMR-DISM_7TM"/>
    <property type="match status" value="1"/>
</dbReference>
<feature type="transmembrane region" description="Helical" evidence="2">
    <location>
        <begin position="367"/>
        <end position="390"/>
    </location>
</feature>
<sequence length="748" mass="83008">MWTPFRSGLALCFLMAASALSAPVAAGQPLQLSTEQGTTTENRLQFEVEAEATATFEAQLQRAREGHFTLSEEASPHFGYSDAAIWLYLTVQAPEQRTGLWLLEIQHPLLGNVTVEAHREDGSVERWEAGQRVPFDQWPMAHRNVTIPLNLEAGEEVELLYRISSNSSLQTPLVVWPEAAFNESAQQANLWLGLFYGIILALLLYNLLLYFGLRDLNYLYYVSYVGLYLLSQLILNGLAFQHLWPNATQWAEISTSVVVALAFAAAAQFSRSFLQLPKRMPRSNYVVLGLIAAFGVAVLWGSLISPRGGLQVTALLSVINTFALVAIATISLRSGFLQARYFLLAWTIFLVGTAVYGLRAIGVLPNVFVTEFGVQIGAVIQMLMLSFALAHRMRVTEWEKARVEREAKVNLERRVKERTAELDNALGELSKSNQRLEHRTLLFETLVEVNQMAPGIRNPESLLGQTLPLLARALPDTGLAVIARVPKAPTAITQLHFHDIPPAVQKRILTLLRGKRIDSELPVKMPELGNGYQGLLITMTNRLRQLEGMFILVRKGAGFQSDEREAGVLFADHLGASMEAVLLQRRLEARADTEISTGLYKRSYLEKILHREIEHRKQYDVLDFGFVCLRLPELDAVREQHGPQAAEQMLSAAAKRLKEACRPGDEAGHWRGDQLAVVCPGSKTEDVQALADKIRREIAGKTVSLSSQDGHMMEQKLELQIGAASSEGGNPEAVSEEAVTAMRNSDKA</sequence>
<feature type="transmembrane region" description="Helical" evidence="2">
    <location>
        <begin position="253"/>
        <end position="273"/>
    </location>
</feature>
<feature type="signal peptide" evidence="3">
    <location>
        <begin position="1"/>
        <end position="21"/>
    </location>
</feature>
<dbReference type="InterPro" id="IPR043128">
    <property type="entry name" value="Rev_trsase/Diguanyl_cyclase"/>
</dbReference>
<feature type="domain" description="GGDEF" evidence="4">
    <location>
        <begin position="622"/>
        <end position="748"/>
    </location>
</feature>
<dbReference type="PANTHER" id="PTHR33121">
    <property type="entry name" value="CYCLIC DI-GMP PHOSPHODIESTERASE PDEF"/>
    <property type="match status" value="1"/>
</dbReference>
<dbReference type="Gene3D" id="3.30.70.270">
    <property type="match status" value="1"/>
</dbReference>
<comment type="caution">
    <text evidence="5">The sequence shown here is derived from an EMBL/GenBank/DDBJ whole genome shotgun (WGS) entry which is preliminary data.</text>
</comment>
<dbReference type="InterPro" id="IPR029787">
    <property type="entry name" value="Nucleotide_cyclase"/>
</dbReference>
<dbReference type="InterPro" id="IPR011623">
    <property type="entry name" value="7TMR_DISM_rcpt_extracell_dom1"/>
</dbReference>
<keyword evidence="2" id="KW-0812">Transmembrane</keyword>
<dbReference type="InterPro" id="IPR011622">
    <property type="entry name" value="7TMR_DISM_rcpt_extracell_dom2"/>
</dbReference>
<evidence type="ECO:0000256" key="3">
    <source>
        <dbReference type="SAM" id="SignalP"/>
    </source>
</evidence>
<feature type="transmembrane region" description="Helical" evidence="2">
    <location>
        <begin position="218"/>
        <end position="241"/>
    </location>
</feature>
<accession>A0AAP6JG58</accession>
<dbReference type="NCBIfam" id="TIGR00254">
    <property type="entry name" value="GGDEF"/>
    <property type="match status" value="1"/>
</dbReference>
<evidence type="ECO:0000256" key="1">
    <source>
        <dbReference type="SAM" id="MobiDB-lite"/>
    </source>
</evidence>
<dbReference type="SUPFAM" id="SSF55073">
    <property type="entry name" value="Nucleotide cyclase"/>
    <property type="match status" value="1"/>
</dbReference>
<feature type="transmembrane region" description="Helical" evidence="2">
    <location>
        <begin position="190"/>
        <end position="211"/>
    </location>
</feature>
<keyword evidence="6" id="KW-1185">Reference proteome</keyword>
<dbReference type="GO" id="GO:0071111">
    <property type="term" value="F:cyclic-guanylate-specific phosphodiesterase activity"/>
    <property type="evidence" value="ECO:0007669"/>
    <property type="project" value="InterPro"/>
</dbReference>
<feature type="transmembrane region" description="Helical" evidence="2">
    <location>
        <begin position="285"/>
        <end position="304"/>
    </location>
</feature>